<feature type="region of interest" description="Disordered" evidence="1">
    <location>
        <begin position="413"/>
        <end position="456"/>
    </location>
</feature>
<dbReference type="InterPro" id="IPR051465">
    <property type="entry name" value="Cell_Envelope_Struct_Comp"/>
</dbReference>
<feature type="domain" description="SLH" evidence="4">
    <location>
        <begin position="92"/>
        <end position="148"/>
    </location>
</feature>
<evidence type="ECO:0000256" key="2">
    <source>
        <dbReference type="SAM" id="SignalP"/>
    </source>
</evidence>
<keyword evidence="2" id="KW-0732">Signal</keyword>
<dbReference type="InterPro" id="IPR003961">
    <property type="entry name" value="FN3_dom"/>
</dbReference>
<dbReference type="SUPFAM" id="SSF49265">
    <property type="entry name" value="Fibronectin type III"/>
    <property type="match status" value="1"/>
</dbReference>
<feature type="domain" description="Fibronectin type-III" evidence="3">
    <location>
        <begin position="455"/>
        <end position="556"/>
    </location>
</feature>
<evidence type="ECO:0000256" key="1">
    <source>
        <dbReference type="SAM" id="MobiDB-lite"/>
    </source>
</evidence>
<feature type="compositionally biased region" description="Polar residues" evidence="1">
    <location>
        <begin position="356"/>
        <end position="372"/>
    </location>
</feature>
<dbReference type="PROSITE" id="PS51272">
    <property type="entry name" value="SLH"/>
    <property type="match status" value="3"/>
</dbReference>
<dbReference type="PANTHER" id="PTHR43308:SF5">
    <property type="entry name" value="S-LAYER PROTEIN _ PEPTIDOGLYCAN ENDO-BETA-N-ACETYLGLUCOSAMINIDASE"/>
    <property type="match status" value="1"/>
</dbReference>
<dbReference type="InterPro" id="IPR013783">
    <property type="entry name" value="Ig-like_fold"/>
</dbReference>
<accession>A0ABV1L1J1</accession>
<proteinExistence type="predicted"/>
<evidence type="ECO:0000313" key="5">
    <source>
        <dbReference type="EMBL" id="MEQ4486223.1"/>
    </source>
</evidence>
<keyword evidence="6" id="KW-1185">Reference proteome</keyword>
<organism evidence="5 6">
    <name type="scientific">Cohnella silvisoli</name>
    <dbReference type="NCBI Taxonomy" id="2873699"/>
    <lineage>
        <taxon>Bacteria</taxon>
        <taxon>Bacillati</taxon>
        <taxon>Bacillota</taxon>
        <taxon>Bacilli</taxon>
        <taxon>Bacillales</taxon>
        <taxon>Paenibacillaceae</taxon>
        <taxon>Cohnella</taxon>
    </lineage>
</organism>
<dbReference type="Gene3D" id="2.60.40.2700">
    <property type="match status" value="2"/>
</dbReference>
<protein>
    <submittedName>
        <fullName evidence="5">S-layer homology domain-containing protein</fullName>
    </submittedName>
</protein>
<feature type="domain" description="SLH" evidence="4">
    <location>
        <begin position="28"/>
        <end position="91"/>
    </location>
</feature>
<gene>
    <name evidence="5" type="ORF">QJS35_27960</name>
</gene>
<evidence type="ECO:0000259" key="3">
    <source>
        <dbReference type="PROSITE" id="PS50853"/>
    </source>
</evidence>
<dbReference type="InterPro" id="IPR036116">
    <property type="entry name" value="FN3_sf"/>
</dbReference>
<feature type="signal peptide" evidence="2">
    <location>
        <begin position="1"/>
        <end position="27"/>
    </location>
</feature>
<evidence type="ECO:0000259" key="4">
    <source>
        <dbReference type="PROSITE" id="PS51272"/>
    </source>
</evidence>
<sequence>MSIEKRMRKVMVVLLSLCLIFSSFGMAAAKEQSSDIKGHWAEQQITSWIDKGLIKGFSDGSFKPDKTITRGEFMSLVNRSFGFTETADVKFKDLKPAAWVYQDVRKAVKAGYIHGYSDSTIRYNQVINRQESALIIAGLLNLANDTASTSGFSDAAKIASWAKGSVGAIAAKKLLEGIADKSFNPTKELSRAEAVVLLDRALQARVVSYNAAGTYGPATGTQTLQGNVAITVGGVTLKNVVINGNLLLADSIGEGDVFLDNVTVKGTTTVKGGGPNSIHFKDSVLFTIVVNKQTGEVRIVAEGQTTVQQVNLNSPTTLQSDTNTGSGFSNVTLTNDLPAGSKVTLKGSFNNVEVNSSNGNIDIPQGSINKLTTTDDSKGVSLNLGKDSKIKDLVLDSGLKVSGQGTIDKATVSEKAKGSTFEKQPTKTEGSGAPASSQPPTSSGNGGGGDTTAPTISAVTGSAITDTSATLNFTSNEAGTYYYVVYADTDPAPNAATIALQGSAVAKGTAAASSSANSVNVTGLTASTAYKAYVIVKDVAGNASNVATIVVTTKAVLTGTATITGTAQEGQTLTAALAGGNNTGTLSYQWKSNAAIVGTNSTTYVPVAGDIGKTITVVITSSVQAGSVTSSATSAVIAAALTGTAVITGTAQEGQTLTAALNGSNNTGTLSYQWKSNAAIVGTNSITYVPVAGDIGNTITVVITSNVQSGSVTSSATSAVNAAAVAALTGTAVITGTAQEGQTLTAALNGSNNTGTLSYQWKSNAA</sequence>
<feature type="non-terminal residue" evidence="5">
    <location>
        <position position="766"/>
    </location>
</feature>
<dbReference type="PANTHER" id="PTHR43308">
    <property type="entry name" value="OUTER MEMBRANE PROTEIN ALPHA-RELATED"/>
    <property type="match status" value="1"/>
</dbReference>
<dbReference type="Proteomes" id="UP001493487">
    <property type="component" value="Unassembled WGS sequence"/>
</dbReference>
<dbReference type="Pfam" id="PF00395">
    <property type="entry name" value="SLH"/>
    <property type="match status" value="3"/>
</dbReference>
<feature type="region of interest" description="Disordered" evidence="1">
    <location>
        <begin position="356"/>
        <end position="379"/>
    </location>
</feature>
<feature type="chain" id="PRO_5046986281" evidence="2">
    <location>
        <begin position="28"/>
        <end position="766"/>
    </location>
</feature>
<dbReference type="Gene3D" id="2.60.40.10">
    <property type="entry name" value="Immunoglobulins"/>
    <property type="match status" value="1"/>
</dbReference>
<dbReference type="PROSITE" id="PS50853">
    <property type="entry name" value="FN3"/>
    <property type="match status" value="1"/>
</dbReference>
<dbReference type="InterPro" id="IPR001119">
    <property type="entry name" value="SLH_dom"/>
</dbReference>
<evidence type="ECO:0000313" key="6">
    <source>
        <dbReference type="Proteomes" id="UP001493487"/>
    </source>
</evidence>
<reference evidence="5 6" key="1">
    <citation type="journal article" date="2023" name="Genome Announc.">
        <title>Pan-Genome Analyses of the Genus Cohnella and Proposal of the Novel Species Cohnella silvisoli sp. nov., Isolated from Forest Soil.</title>
        <authorList>
            <person name="Wang C."/>
            <person name="Mao L."/>
            <person name="Bao G."/>
            <person name="Zhu H."/>
        </authorList>
    </citation>
    <scope>NUCLEOTIDE SEQUENCE [LARGE SCALE GENOMIC DNA]</scope>
    <source>
        <strain evidence="5 6">NL03-T5-1</strain>
    </source>
</reference>
<dbReference type="EMBL" id="JASKHM010000020">
    <property type="protein sequence ID" value="MEQ4486223.1"/>
    <property type="molecule type" value="Genomic_DNA"/>
</dbReference>
<feature type="domain" description="SLH" evidence="4">
    <location>
        <begin position="149"/>
        <end position="212"/>
    </location>
</feature>
<name>A0ABV1L1J1_9BACL</name>
<comment type="caution">
    <text evidence="5">The sequence shown here is derived from an EMBL/GenBank/DDBJ whole genome shotgun (WGS) entry which is preliminary data.</text>
</comment>
<dbReference type="RefSeq" id="WP_349403275.1">
    <property type="nucleotide sequence ID" value="NZ_JASKHM010000020.1"/>
</dbReference>